<feature type="compositionally biased region" description="Low complexity" evidence="2">
    <location>
        <begin position="168"/>
        <end position="177"/>
    </location>
</feature>
<feature type="domain" description="Nematode cuticle collagen N-terminal" evidence="3">
    <location>
        <begin position="28"/>
        <end position="80"/>
    </location>
</feature>
<evidence type="ECO:0000256" key="1">
    <source>
        <dbReference type="ARBA" id="ARBA00022737"/>
    </source>
</evidence>
<dbReference type="WBParaSite" id="L893_g17738.t1">
    <property type="protein sequence ID" value="L893_g17738.t1"/>
    <property type="gene ID" value="L893_g17738"/>
</dbReference>
<feature type="compositionally biased region" description="Low complexity" evidence="2">
    <location>
        <begin position="303"/>
        <end position="315"/>
    </location>
</feature>
<dbReference type="PANTHER" id="PTHR24637:SF421">
    <property type="entry name" value="CUTICLE COLLAGEN DPY-2"/>
    <property type="match status" value="1"/>
</dbReference>
<evidence type="ECO:0000256" key="2">
    <source>
        <dbReference type="SAM" id="MobiDB-lite"/>
    </source>
</evidence>
<feature type="compositionally biased region" description="Low complexity" evidence="2">
    <location>
        <begin position="132"/>
        <end position="147"/>
    </location>
</feature>
<evidence type="ECO:0000313" key="5">
    <source>
        <dbReference type="WBParaSite" id="L893_g17738.t1"/>
    </source>
</evidence>
<dbReference type="SMART" id="SM01088">
    <property type="entry name" value="Col_cuticle_N"/>
    <property type="match status" value="1"/>
</dbReference>
<dbReference type="Proteomes" id="UP000095287">
    <property type="component" value="Unplaced"/>
</dbReference>
<dbReference type="InterPro" id="IPR002486">
    <property type="entry name" value="Col_cuticle_N"/>
</dbReference>
<sequence length="362" mass="36458">MHKSAERFFLRHQRIASSGVLSKMSVNTATTGAICLSGATLLLCLLSISNIYSDVQSIWTQLDSEMDSFKIMTEETWREMIQLGAGTPSNRQRRQAYGGYAASGSNPGFPTPNNPPTANVLSPIGSPPQFPQGPISSGSGNPSAPGSICNCNPENKCPAGPSGPKGPKGPAGLPGLPGKDGKDGLDADDVSQEPPSGCFNCPQGPPGPTGATGRPGMRGMRGAKGQPGHPGRDGNPGMPGEMGPPGPPGNDGKQGAPGEKGEDAQKLIGRPGPRGIPGPQGPDGPEGDKGQDAPEGEPGPEGLPGAPGFTGAAGPDGEEGVQGPAGNPGKDANYCPCPGRGQDAGASDSDSAHGTTGYRRRH</sequence>
<name>A0A1I7YMZ4_9BILA</name>
<keyword evidence="1" id="KW-0677">Repeat</keyword>
<proteinExistence type="predicted"/>
<evidence type="ECO:0000313" key="4">
    <source>
        <dbReference type="Proteomes" id="UP000095287"/>
    </source>
</evidence>
<accession>A0A1I7YMZ4</accession>
<dbReference type="InterPro" id="IPR008160">
    <property type="entry name" value="Collagen"/>
</dbReference>
<feature type="compositionally biased region" description="Low complexity" evidence="2">
    <location>
        <begin position="209"/>
        <end position="220"/>
    </location>
</feature>
<evidence type="ECO:0000259" key="3">
    <source>
        <dbReference type="SMART" id="SM01088"/>
    </source>
</evidence>
<keyword evidence="4" id="KW-1185">Reference proteome</keyword>
<reference evidence="5" key="1">
    <citation type="submission" date="2016-11" db="UniProtKB">
        <authorList>
            <consortium name="WormBaseParasite"/>
        </authorList>
    </citation>
    <scope>IDENTIFICATION</scope>
</reference>
<dbReference type="AlphaFoldDB" id="A0A1I7YMZ4"/>
<feature type="region of interest" description="Disordered" evidence="2">
    <location>
        <begin position="98"/>
        <end position="362"/>
    </location>
</feature>
<dbReference type="PANTHER" id="PTHR24637">
    <property type="entry name" value="COLLAGEN"/>
    <property type="match status" value="1"/>
</dbReference>
<organism evidence="4 5">
    <name type="scientific">Steinernema glaseri</name>
    <dbReference type="NCBI Taxonomy" id="37863"/>
    <lineage>
        <taxon>Eukaryota</taxon>
        <taxon>Metazoa</taxon>
        <taxon>Ecdysozoa</taxon>
        <taxon>Nematoda</taxon>
        <taxon>Chromadorea</taxon>
        <taxon>Rhabditida</taxon>
        <taxon>Tylenchina</taxon>
        <taxon>Panagrolaimomorpha</taxon>
        <taxon>Strongyloidoidea</taxon>
        <taxon>Steinernematidae</taxon>
        <taxon>Steinernema</taxon>
    </lineage>
</organism>
<dbReference type="GO" id="GO:0042302">
    <property type="term" value="F:structural constituent of cuticle"/>
    <property type="evidence" value="ECO:0007669"/>
    <property type="project" value="InterPro"/>
</dbReference>
<protein>
    <submittedName>
        <fullName evidence="5">Col_cuticle_N domain-containing protein</fullName>
    </submittedName>
</protein>
<dbReference type="Pfam" id="PF01484">
    <property type="entry name" value="Col_cuticle_N"/>
    <property type="match status" value="1"/>
</dbReference>
<dbReference type="Pfam" id="PF01391">
    <property type="entry name" value="Collagen"/>
    <property type="match status" value="2"/>
</dbReference>